<feature type="domain" description="HTH cro/C1-type" evidence="2">
    <location>
        <begin position="33"/>
        <end position="87"/>
    </location>
</feature>
<keyword evidence="1" id="KW-0238">DNA-binding</keyword>
<dbReference type="CDD" id="cd00093">
    <property type="entry name" value="HTH_XRE"/>
    <property type="match status" value="1"/>
</dbReference>
<dbReference type="PANTHER" id="PTHR46797">
    <property type="entry name" value="HTH-TYPE TRANSCRIPTIONAL REGULATOR"/>
    <property type="match status" value="1"/>
</dbReference>
<dbReference type="InterPro" id="IPR050807">
    <property type="entry name" value="TransReg_Diox_bact_type"/>
</dbReference>
<evidence type="ECO:0000256" key="1">
    <source>
        <dbReference type="ARBA" id="ARBA00023125"/>
    </source>
</evidence>
<dbReference type="SMART" id="SM00530">
    <property type="entry name" value="HTH_XRE"/>
    <property type="match status" value="1"/>
</dbReference>
<sequence>MSAPKESTSPTTLDVRAQPASLISANSSLGTFIRAQRQLSAMSLRQLAALSNVSNAYLSQIERGLHQPSLKVVRSIAEALNISTEYLLSQSGVLETPELAERTTAESAILADPVLSDEEKDVVLGVYRSLRQRHSSR</sequence>
<dbReference type="PANTHER" id="PTHR46797:SF1">
    <property type="entry name" value="METHYLPHOSPHONATE SYNTHASE"/>
    <property type="match status" value="1"/>
</dbReference>
<dbReference type="Proteomes" id="UP001442841">
    <property type="component" value="Chromosome"/>
</dbReference>
<dbReference type="InterPro" id="IPR001387">
    <property type="entry name" value="Cro/C1-type_HTH"/>
</dbReference>
<dbReference type="EMBL" id="CP154795">
    <property type="protein sequence ID" value="XAN07036.1"/>
    <property type="molecule type" value="Genomic_DNA"/>
</dbReference>
<dbReference type="Gene3D" id="1.10.260.40">
    <property type="entry name" value="lambda repressor-like DNA-binding domains"/>
    <property type="match status" value="1"/>
</dbReference>
<reference evidence="3 4" key="1">
    <citation type="submission" date="2024-04" db="EMBL/GenBank/DDBJ databases">
        <title>Isolation of an actinomycete strain from pig manure.</title>
        <authorList>
            <person name="Gong T."/>
            <person name="Yu Z."/>
            <person name="An M."/>
            <person name="Wei C."/>
            <person name="Yang W."/>
            <person name="Liu L."/>
        </authorList>
    </citation>
    <scope>NUCLEOTIDE SEQUENCE [LARGE SCALE GENOMIC DNA]</scope>
    <source>
        <strain evidence="3 4">ZF39</strain>
    </source>
</reference>
<proteinExistence type="predicted"/>
<dbReference type="Pfam" id="PF01381">
    <property type="entry name" value="HTH_3"/>
    <property type="match status" value="1"/>
</dbReference>
<evidence type="ECO:0000313" key="4">
    <source>
        <dbReference type="Proteomes" id="UP001442841"/>
    </source>
</evidence>
<evidence type="ECO:0000313" key="3">
    <source>
        <dbReference type="EMBL" id="XAN07036.1"/>
    </source>
</evidence>
<dbReference type="SUPFAM" id="SSF47413">
    <property type="entry name" value="lambda repressor-like DNA-binding domains"/>
    <property type="match status" value="1"/>
</dbReference>
<protein>
    <submittedName>
        <fullName evidence="3">Helix-turn-helix domain-containing protein</fullName>
    </submittedName>
</protein>
<evidence type="ECO:0000259" key="2">
    <source>
        <dbReference type="PROSITE" id="PS50943"/>
    </source>
</evidence>
<gene>
    <name evidence="3" type="ORF">AADG42_06910</name>
</gene>
<name>A0ABZ3FLU8_9ACTN</name>
<keyword evidence="4" id="KW-1185">Reference proteome</keyword>
<dbReference type="PROSITE" id="PS50943">
    <property type="entry name" value="HTH_CROC1"/>
    <property type="match status" value="1"/>
</dbReference>
<accession>A0ABZ3FLU8</accession>
<dbReference type="RefSeq" id="WP_425308487.1">
    <property type="nucleotide sequence ID" value="NZ_CP154795.1"/>
</dbReference>
<organism evidence="3 4">
    <name type="scientific">Ammonicoccus fulvus</name>
    <dbReference type="NCBI Taxonomy" id="3138240"/>
    <lineage>
        <taxon>Bacteria</taxon>
        <taxon>Bacillati</taxon>
        <taxon>Actinomycetota</taxon>
        <taxon>Actinomycetes</taxon>
        <taxon>Propionibacteriales</taxon>
        <taxon>Propionibacteriaceae</taxon>
        <taxon>Ammonicoccus</taxon>
    </lineage>
</organism>
<dbReference type="InterPro" id="IPR010982">
    <property type="entry name" value="Lambda_DNA-bd_dom_sf"/>
</dbReference>